<dbReference type="EMBL" id="QZEY01000004">
    <property type="protein sequence ID" value="RJL32517.1"/>
    <property type="molecule type" value="Genomic_DNA"/>
</dbReference>
<accession>A0A3A4AW04</accession>
<comment type="caution">
    <text evidence="2">The sequence shown here is derived from an EMBL/GenBank/DDBJ whole genome shotgun (WGS) entry which is preliminary data.</text>
</comment>
<sequence>MAASAPGEVTGAERSPREGREDTPPLDEGTPWGRGRRISPDQPDLGGCRDIPELKRQARRAAEMELPDDS</sequence>
<feature type="region of interest" description="Disordered" evidence="1">
    <location>
        <begin position="1"/>
        <end position="51"/>
    </location>
</feature>
<keyword evidence="3" id="KW-1185">Reference proteome</keyword>
<organism evidence="2 3">
    <name type="scientific">Bailinhaonella thermotolerans</name>
    <dbReference type="NCBI Taxonomy" id="1070861"/>
    <lineage>
        <taxon>Bacteria</taxon>
        <taxon>Bacillati</taxon>
        <taxon>Actinomycetota</taxon>
        <taxon>Actinomycetes</taxon>
        <taxon>Streptosporangiales</taxon>
        <taxon>Streptosporangiaceae</taxon>
        <taxon>Bailinhaonella</taxon>
    </lineage>
</organism>
<evidence type="ECO:0000256" key="1">
    <source>
        <dbReference type="SAM" id="MobiDB-lite"/>
    </source>
</evidence>
<protein>
    <submittedName>
        <fullName evidence="2">Uncharacterized protein</fullName>
    </submittedName>
</protein>
<gene>
    <name evidence="2" type="ORF">D5H75_13405</name>
</gene>
<dbReference type="AlphaFoldDB" id="A0A3A4AW04"/>
<feature type="compositionally biased region" description="Basic and acidic residues" evidence="1">
    <location>
        <begin position="14"/>
        <end position="23"/>
    </location>
</feature>
<reference evidence="2 3" key="1">
    <citation type="submission" date="2018-09" db="EMBL/GenBank/DDBJ databases">
        <title>YIM 75507 draft genome.</title>
        <authorList>
            <person name="Tang S."/>
            <person name="Feng Y."/>
        </authorList>
    </citation>
    <scope>NUCLEOTIDE SEQUENCE [LARGE SCALE GENOMIC DNA]</scope>
    <source>
        <strain evidence="2 3">YIM 75507</strain>
    </source>
</reference>
<dbReference type="Proteomes" id="UP000265768">
    <property type="component" value="Unassembled WGS sequence"/>
</dbReference>
<evidence type="ECO:0000313" key="3">
    <source>
        <dbReference type="Proteomes" id="UP000265768"/>
    </source>
</evidence>
<name>A0A3A4AW04_9ACTN</name>
<evidence type="ECO:0000313" key="2">
    <source>
        <dbReference type="EMBL" id="RJL32517.1"/>
    </source>
</evidence>
<proteinExistence type="predicted"/>